<keyword evidence="3" id="KW-1185">Reference proteome</keyword>
<dbReference type="Proteomes" id="UP000823388">
    <property type="component" value="Chromosome 5K"/>
</dbReference>
<evidence type="ECO:0000313" key="2">
    <source>
        <dbReference type="EMBL" id="KAG2603576.1"/>
    </source>
</evidence>
<reference evidence="2" key="1">
    <citation type="submission" date="2020-05" db="EMBL/GenBank/DDBJ databases">
        <title>WGS assembly of Panicum virgatum.</title>
        <authorList>
            <person name="Lovell J.T."/>
            <person name="Jenkins J."/>
            <person name="Shu S."/>
            <person name="Juenger T.E."/>
            <person name="Schmutz J."/>
        </authorList>
    </citation>
    <scope>NUCLEOTIDE SEQUENCE</scope>
    <source>
        <strain evidence="2">AP13</strain>
    </source>
</reference>
<dbReference type="AlphaFoldDB" id="A0A8T0T5B6"/>
<evidence type="ECO:0000313" key="3">
    <source>
        <dbReference type="Proteomes" id="UP000823388"/>
    </source>
</evidence>
<sequence>MPLREAPLPSKRLASARHYAPAAAPPVPPHRPPRSASISTASARKPPEPLRRAVADCLSPPAPHTHGPAAAAEASRTLRDYIASPSTIDMAYNVLIDHALAESDRSPAVVPRCVALLKRYLIRYIPRVQTLRQIDLFCANTIAKCEPMANNRAESLGQVSAAAAPNASPIAPPISNFASASLVKSLNYVRSLVARHIPKLSFQPIVPSVASKQSLPSLSSFLNRSLVSQLTPEVISNREHLELKECHSSSNLISSASDKVDGGEPGDDNKYISFDILSWRWHVYGERKASTSAKESDFVGLQDFHTHGFLEVGAAALLVGDMEAKINDQQWKYSVIQEFPDIDLLQPSTSSPSTFASSQSHLKAITASKRMKSGPNHVWMNIPANTFQPRARPLFQYRHYSEQQPLRLNAAEISEVIAEVCSEATSNASQSIAPSRLSTQSRQPSADVAFSVLIKLVIDMYMMDSETAAPLTLYMLEGMLSSQKTSTRTKALDLILNLGVHAHLLEPMVVEDAPLIDKSETVNHSYLSNEYGSSIDEPRAAEPEEEPKISPAIDQFESWLLKILFEVLLVLVQMEERQEIVWASALSCLFYFVCDGGKIIRSRLGGLDIRYSRANSREEKRDLFYVIFDYVVHQINEACLAGGISTYTYDDAQPLASLLAFADAPEAFYISVKHGVEGVGDMLRKAISAALSQSAQYDQLNVLLDKVMRKLDGTVSTFSRIDNEFSYMIQVTKSCKCFSSIKDGCDDADVALRARLCWATLHSLLHSQISSYRHHGYIWLVELLLSEISEETDGSIWSKIKKLQEEIEVAGSQDLSCSEVSLPVCMLCGLLKSKHNFIRWGFLYVLDKFLMRCKLLLDDSDMQDQTTANHSKNCLDKAFAVIDIMNSALLLVVQNNETDHINILKMCDMLFSQLCLRIPSTNAMHAGGLQSLGQLFGCTTKNIDSHLETLASHQSVANKNLCRSETLQDVGMNQSAQSTLLCEASMAALLLRGLAIAPMQLVARVPTSLFFWPLIQLEGAASDDIALGIAVGSTGRGNLPGATSDIRAALLLLLIGKCTADQEALKEVEGNEFFRGLLDDTDSRVAYYSAAFLLKRMMTEEPEIYQRMLQSLISKAQQCNNEKLLENPYLQMRGILQLSNDLGVQ</sequence>
<evidence type="ECO:0008006" key="4">
    <source>
        <dbReference type="Google" id="ProtNLM"/>
    </source>
</evidence>
<organism evidence="2 3">
    <name type="scientific">Panicum virgatum</name>
    <name type="common">Blackwell switchgrass</name>
    <dbReference type="NCBI Taxonomy" id="38727"/>
    <lineage>
        <taxon>Eukaryota</taxon>
        <taxon>Viridiplantae</taxon>
        <taxon>Streptophyta</taxon>
        <taxon>Embryophyta</taxon>
        <taxon>Tracheophyta</taxon>
        <taxon>Spermatophyta</taxon>
        <taxon>Magnoliopsida</taxon>
        <taxon>Liliopsida</taxon>
        <taxon>Poales</taxon>
        <taxon>Poaceae</taxon>
        <taxon>PACMAD clade</taxon>
        <taxon>Panicoideae</taxon>
        <taxon>Panicodae</taxon>
        <taxon>Paniceae</taxon>
        <taxon>Panicinae</taxon>
        <taxon>Panicum</taxon>
        <taxon>Panicum sect. Hiantes</taxon>
    </lineage>
</organism>
<feature type="region of interest" description="Disordered" evidence="1">
    <location>
        <begin position="1"/>
        <end position="48"/>
    </location>
</feature>
<accession>A0A8T0T5B6</accession>
<gene>
    <name evidence="2" type="ORF">PVAP13_5KG780500</name>
</gene>
<dbReference type="PANTHER" id="PTHR34958:SF1">
    <property type="entry name" value="ARMADILLO-LIKE HELICAL DOMAIN-CONTAINING PROTEIN"/>
    <property type="match status" value="1"/>
</dbReference>
<evidence type="ECO:0000256" key="1">
    <source>
        <dbReference type="SAM" id="MobiDB-lite"/>
    </source>
</evidence>
<protein>
    <recommendedName>
        <fullName evidence="4">ARM repeat superfamily protein</fullName>
    </recommendedName>
</protein>
<name>A0A8T0T5B6_PANVG</name>
<dbReference type="PANTHER" id="PTHR34958">
    <property type="entry name" value="CONDITIONAL LOSS-OF-GROWTH 1"/>
    <property type="match status" value="1"/>
</dbReference>
<proteinExistence type="predicted"/>
<dbReference type="EMBL" id="CM029045">
    <property type="protein sequence ID" value="KAG2603576.1"/>
    <property type="molecule type" value="Genomic_DNA"/>
</dbReference>
<comment type="caution">
    <text evidence="2">The sequence shown here is derived from an EMBL/GenBank/DDBJ whole genome shotgun (WGS) entry which is preliminary data.</text>
</comment>